<organism evidence="1 2">
    <name type="scientific">Deinococcus peraridilitoris (strain DSM 19664 / LMG 22246 / CIP 109416 / KR-200)</name>
    <dbReference type="NCBI Taxonomy" id="937777"/>
    <lineage>
        <taxon>Bacteria</taxon>
        <taxon>Thermotogati</taxon>
        <taxon>Deinococcota</taxon>
        <taxon>Deinococci</taxon>
        <taxon>Deinococcales</taxon>
        <taxon>Deinococcaceae</taxon>
        <taxon>Deinococcus</taxon>
    </lineage>
</organism>
<protein>
    <submittedName>
        <fullName evidence="1">Uncharacterized protein</fullName>
    </submittedName>
</protein>
<dbReference type="GO" id="GO:0005524">
    <property type="term" value="F:ATP binding"/>
    <property type="evidence" value="ECO:0007669"/>
    <property type="project" value="InterPro"/>
</dbReference>
<name>L0A6B9_DEIPD</name>
<dbReference type="KEGG" id="dpd:Deipe_3564"/>
<accession>L0A6B9</accession>
<proteinExistence type="predicted"/>
<dbReference type="AlphaFoldDB" id="L0A6B9"/>
<dbReference type="PATRIC" id="fig|937777.3.peg.3574"/>
<dbReference type="OrthoDB" id="70354at2"/>
<dbReference type="RefSeq" id="WP_015237290.1">
    <property type="nucleotide sequence ID" value="NC_019793.1"/>
</dbReference>
<dbReference type="HOGENOM" id="CLU_1560432_0_0_0"/>
<evidence type="ECO:0000313" key="2">
    <source>
        <dbReference type="Proteomes" id="UP000010467"/>
    </source>
</evidence>
<dbReference type="GO" id="GO:0004176">
    <property type="term" value="F:ATP-dependent peptidase activity"/>
    <property type="evidence" value="ECO:0007669"/>
    <property type="project" value="InterPro"/>
</dbReference>
<dbReference type="EMBL" id="CP003382">
    <property type="protein sequence ID" value="AFZ68994.1"/>
    <property type="molecule type" value="Genomic_DNA"/>
</dbReference>
<gene>
    <name evidence="1" type="ordered locus">Deipe_3564</name>
</gene>
<sequence>MPDLPSPLLQPGDHEPILTDPETRAAYAMAARAVLAGKYPRAPLRVVTARLRPTPEVRLAEAVHSQALRTNRAFLEEVVMVELAPLGAEQIKFGAEGTADSLERARQLLLSAAQHDDEALSVDSYLTVLLARTRGSLRHCWPEVEVVALALIERGVLDEVEIAHRVRCVQGIRSVTLN</sequence>
<dbReference type="InterPro" id="IPR037219">
    <property type="entry name" value="Peptidase_M41-like"/>
</dbReference>
<evidence type="ECO:0000313" key="1">
    <source>
        <dbReference type="EMBL" id="AFZ68994.1"/>
    </source>
</evidence>
<keyword evidence="2" id="KW-1185">Reference proteome</keyword>
<dbReference type="Proteomes" id="UP000010467">
    <property type="component" value="Chromosome"/>
</dbReference>
<reference evidence="2" key="1">
    <citation type="submission" date="2012-03" db="EMBL/GenBank/DDBJ databases">
        <title>Complete sequence of chromosome of Deinococcus peraridilitoris DSM 19664.</title>
        <authorList>
            <person name="Lucas S."/>
            <person name="Copeland A."/>
            <person name="Lapidus A."/>
            <person name="Glavina del Rio T."/>
            <person name="Dalin E."/>
            <person name="Tice H."/>
            <person name="Bruce D."/>
            <person name="Goodwin L."/>
            <person name="Pitluck S."/>
            <person name="Peters L."/>
            <person name="Mikhailova N."/>
            <person name="Lu M."/>
            <person name="Kyrpides N."/>
            <person name="Mavromatis K."/>
            <person name="Ivanova N."/>
            <person name="Brettin T."/>
            <person name="Detter J.C."/>
            <person name="Han C."/>
            <person name="Larimer F."/>
            <person name="Land M."/>
            <person name="Hauser L."/>
            <person name="Markowitz V."/>
            <person name="Cheng J.-F."/>
            <person name="Hugenholtz P."/>
            <person name="Woyke T."/>
            <person name="Wu D."/>
            <person name="Pukall R."/>
            <person name="Steenblock K."/>
            <person name="Brambilla E."/>
            <person name="Klenk H.-P."/>
            <person name="Eisen J.A."/>
        </authorList>
    </citation>
    <scope>NUCLEOTIDE SEQUENCE [LARGE SCALE GENOMIC DNA]</scope>
    <source>
        <strain evidence="2">DSM 19664 / LMG 22246 / CIP 109416 / KR-200</strain>
    </source>
</reference>
<dbReference type="SUPFAM" id="SSF140990">
    <property type="entry name" value="FtsH protease domain-like"/>
    <property type="match status" value="1"/>
</dbReference>
<dbReference type="STRING" id="937777.Deipe_3564"/>
<dbReference type="Gene3D" id="1.20.58.760">
    <property type="entry name" value="Peptidase M41"/>
    <property type="match status" value="1"/>
</dbReference>
<dbReference type="GO" id="GO:0006508">
    <property type="term" value="P:proteolysis"/>
    <property type="evidence" value="ECO:0007669"/>
    <property type="project" value="InterPro"/>
</dbReference>
<dbReference type="GO" id="GO:0004222">
    <property type="term" value="F:metalloendopeptidase activity"/>
    <property type="evidence" value="ECO:0007669"/>
    <property type="project" value="InterPro"/>
</dbReference>